<evidence type="ECO:0000259" key="2">
    <source>
        <dbReference type="PROSITE" id="PS50053"/>
    </source>
</evidence>
<keyword evidence="4" id="KW-1185">Reference proteome</keyword>
<protein>
    <recommendedName>
        <fullName evidence="2">Ubiquitin-like domain-containing protein</fullName>
    </recommendedName>
</protein>
<dbReference type="PROSITE" id="PS50053">
    <property type="entry name" value="UBIQUITIN_2"/>
    <property type="match status" value="2"/>
</dbReference>
<accession>A0A699ZAG7</accession>
<dbReference type="Pfam" id="PF00240">
    <property type="entry name" value="ubiquitin"/>
    <property type="match status" value="2"/>
</dbReference>
<proteinExistence type="predicted"/>
<name>A0A699ZAG7_HAELA</name>
<evidence type="ECO:0000313" key="4">
    <source>
        <dbReference type="Proteomes" id="UP000485058"/>
    </source>
</evidence>
<gene>
    <name evidence="3" type="ORF">HaLaN_12607</name>
</gene>
<evidence type="ECO:0000313" key="3">
    <source>
        <dbReference type="EMBL" id="GFH16226.1"/>
    </source>
</evidence>
<dbReference type="InterPro" id="IPR000626">
    <property type="entry name" value="Ubiquitin-like_dom"/>
</dbReference>
<dbReference type="Gene3D" id="3.10.20.90">
    <property type="entry name" value="Phosphatidylinositol 3-kinase Catalytic Subunit, Chain A, domain 1"/>
    <property type="match status" value="2"/>
</dbReference>
<dbReference type="InterPro" id="IPR029071">
    <property type="entry name" value="Ubiquitin-like_domsf"/>
</dbReference>
<organism evidence="3 4">
    <name type="scientific">Haematococcus lacustris</name>
    <name type="common">Green alga</name>
    <name type="synonym">Haematococcus pluvialis</name>
    <dbReference type="NCBI Taxonomy" id="44745"/>
    <lineage>
        <taxon>Eukaryota</taxon>
        <taxon>Viridiplantae</taxon>
        <taxon>Chlorophyta</taxon>
        <taxon>core chlorophytes</taxon>
        <taxon>Chlorophyceae</taxon>
        <taxon>CS clade</taxon>
        <taxon>Chlamydomonadales</taxon>
        <taxon>Haematococcaceae</taxon>
        <taxon>Haematococcus</taxon>
    </lineage>
</organism>
<feature type="domain" description="Ubiquitin-like" evidence="2">
    <location>
        <begin position="81"/>
        <end position="135"/>
    </location>
</feature>
<comment type="caution">
    <text evidence="3">The sequence shown here is derived from an EMBL/GenBank/DDBJ whole genome shotgun (WGS) entry which is preliminary data.</text>
</comment>
<dbReference type="EMBL" id="BLLF01000964">
    <property type="protein sequence ID" value="GFH16226.1"/>
    <property type="molecule type" value="Genomic_DNA"/>
</dbReference>
<dbReference type="SUPFAM" id="SSF54236">
    <property type="entry name" value="Ubiquitin-like"/>
    <property type="match status" value="1"/>
</dbReference>
<feature type="region of interest" description="Disordered" evidence="1">
    <location>
        <begin position="382"/>
        <end position="406"/>
    </location>
</feature>
<dbReference type="AlphaFoldDB" id="A0A699ZAG7"/>
<sequence length="406" mass="43458">MHVQVRTLPGAIVSVANAESMTVEGVLSRAAEATGMHAAISGEQLSLSYAGRRLPSSSTLTQCGVPSGATLHMAAALPGGKPVTVKLLTPQTATKGCGAEVTIDIEEDTPMYEVKLRLQETTGVPVAAQKVMLAGIGQMVMGDKSRRLAIAAQLSALAMSILRNVAVGSIALLVVWAMLVISPQLESLYSRCNHSGVSHSCALHEARIAELEAELQVLRKQHTPSATGELLARAKSNTNGCMTPAANISDRVQITVDLVRLLDYEYYLYGIFWSPRVCYPALKTVYPQLPDADLSQLTQRYVQAVQVALAEHLKVPPASIALDKPWTQQPAVMQEFAARHQQQGSVPGAPALTTSQMAADPVYLAWRKRLTLLNSAWFTEADSSPAVECPPTVTKGEPQKNGSSKE</sequence>
<evidence type="ECO:0000256" key="1">
    <source>
        <dbReference type="SAM" id="MobiDB-lite"/>
    </source>
</evidence>
<feature type="domain" description="Ubiquitin-like" evidence="2">
    <location>
        <begin position="1"/>
        <end position="80"/>
    </location>
</feature>
<dbReference type="Proteomes" id="UP000485058">
    <property type="component" value="Unassembled WGS sequence"/>
</dbReference>
<reference evidence="3 4" key="1">
    <citation type="submission" date="2020-02" db="EMBL/GenBank/DDBJ databases">
        <title>Draft genome sequence of Haematococcus lacustris strain NIES-144.</title>
        <authorList>
            <person name="Morimoto D."/>
            <person name="Nakagawa S."/>
            <person name="Yoshida T."/>
            <person name="Sawayama S."/>
        </authorList>
    </citation>
    <scope>NUCLEOTIDE SEQUENCE [LARGE SCALE GENOMIC DNA]</scope>
    <source>
        <strain evidence="3 4">NIES-144</strain>
    </source>
</reference>
<dbReference type="CDD" id="cd17039">
    <property type="entry name" value="Ubl_ubiquitin_like"/>
    <property type="match status" value="1"/>
</dbReference>